<dbReference type="AlphaFoldDB" id="A0A1I4B0W3"/>
<keyword evidence="2 4" id="KW-0238">DNA-binding</keyword>
<dbReference type="GO" id="GO:0000976">
    <property type="term" value="F:transcription cis-regulatory region binding"/>
    <property type="evidence" value="ECO:0007669"/>
    <property type="project" value="TreeGrafter"/>
</dbReference>
<dbReference type="Pfam" id="PF17935">
    <property type="entry name" value="TetR_C_27"/>
    <property type="match status" value="1"/>
</dbReference>
<dbReference type="STRING" id="1612308.SAMN05444581_11286"/>
<gene>
    <name evidence="6" type="ORF">SAMN05444581_11286</name>
</gene>
<dbReference type="InterPro" id="IPR041478">
    <property type="entry name" value="TetR_C_27"/>
</dbReference>
<feature type="domain" description="HTH tetR-type" evidence="5">
    <location>
        <begin position="10"/>
        <end position="70"/>
    </location>
</feature>
<dbReference type="GO" id="GO:0003700">
    <property type="term" value="F:DNA-binding transcription factor activity"/>
    <property type="evidence" value="ECO:0007669"/>
    <property type="project" value="TreeGrafter"/>
</dbReference>
<name>A0A1I4B0W3_9HYPH</name>
<feature type="DNA-binding region" description="H-T-H motif" evidence="4">
    <location>
        <begin position="33"/>
        <end position="52"/>
    </location>
</feature>
<dbReference type="SUPFAM" id="SSF48498">
    <property type="entry name" value="Tetracyclin repressor-like, C-terminal domain"/>
    <property type="match status" value="1"/>
</dbReference>
<keyword evidence="1" id="KW-0805">Transcription regulation</keyword>
<proteinExistence type="predicted"/>
<reference evidence="6 7" key="1">
    <citation type="submission" date="2016-10" db="EMBL/GenBank/DDBJ databases">
        <authorList>
            <person name="de Groot N.N."/>
        </authorList>
    </citation>
    <scope>NUCLEOTIDE SEQUENCE [LARGE SCALE GENOMIC DNA]</scope>
    <source>
        <strain evidence="6 7">NE2</strain>
    </source>
</reference>
<evidence type="ECO:0000256" key="2">
    <source>
        <dbReference type="ARBA" id="ARBA00023125"/>
    </source>
</evidence>
<dbReference type="SUPFAM" id="SSF46689">
    <property type="entry name" value="Homeodomain-like"/>
    <property type="match status" value="1"/>
</dbReference>
<dbReference type="Pfam" id="PF00440">
    <property type="entry name" value="TetR_N"/>
    <property type="match status" value="1"/>
</dbReference>
<evidence type="ECO:0000259" key="5">
    <source>
        <dbReference type="PROSITE" id="PS50977"/>
    </source>
</evidence>
<dbReference type="PANTHER" id="PTHR30055:SF151">
    <property type="entry name" value="TRANSCRIPTIONAL REGULATORY PROTEIN"/>
    <property type="match status" value="1"/>
</dbReference>
<dbReference type="PANTHER" id="PTHR30055">
    <property type="entry name" value="HTH-TYPE TRANSCRIPTIONAL REGULATOR RUTR"/>
    <property type="match status" value="1"/>
</dbReference>
<dbReference type="EMBL" id="FOSN01000012">
    <property type="protein sequence ID" value="SFK62415.1"/>
    <property type="molecule type" value="Genomic_DNA"/>
</dbReference>
<evidence type="ECO:0000256" key="1">
    <source>
        <dbReference type="ARBA" id="ARBA00023015"/>
    </source>
</evidence>
<sequence length="196" mass="21760">MKNVTELKEQGTQLSIVEVAENLFRQLGFQKTTVADIARELQMSPANVYRFFASKSEINEAVARRLLVEIETAVKDVAKSRGPASKNIHNIIATIETLNAQRFSSDRKLHDLLETAYNEHWPIVAAHIEVIDKALAQVLSAGMAAGEFKKGDAELIAILVRSACVRFCHPRLMVECAQDPEPTIDQMMAFLIGALK</sequence>
<dbReference type="OrthoDB" id="9802802at2"/>
<evidence type="ECO:0000313" key="7">
    <source>
        <dbReference type="Proteomes" id="UP000198755"/>
    </source>
</evidence>
<evidence type="ECO:0000313" key="6">
    <source>
        <dbReference type="EMBL" id="SFK62415.1"/>
    </source>
</evidence>
<organism evidence="6 7">
    <name type="scientific">Methylocapsa palsarum</name>
    <dbReference type="NCBI Taxonomy" id="1612308"/>
    <lineage>
        <taxon>Bacteria</taxon>
        <taxon>Pseudomonadati</taxon>
        <taxon>Pseudomonadota</taxon>
        <taxon>Alphaproteobacteria</taxon>
        <taxon>Hyphomicrobiales</taxon>
        <taxon>Beijerinckiaceae</taxon>
        <taxon>Methylocapsa</taxon>
    </lineage>
</organism>
<evidence type="ECO:0000256" key="4">
    <source>
        <dbReference type="PROSITE-ProRule" id="PRU00335"/>
    </source>
</evidence>
<protein>
    <submittedName>
        <fullName evidence="6">DNA-binding transcriptional regulator, AcrR family</fullName>
    </submittedName>
</protein>
<evidence type="ECO:0000256" key="3">
    <source>
        <dbReference type="ARBA" id="ARBA00023163"/>
    </source>
</evidence>
<dbReference type="InterPro" id="IPR009057">
    <property type="entry name" value="Homeodomain-like_sf"/>
</dbReference>
<dbReference type="PRINTS" id="PR00455">
    <property type="entry name" value="HTHTETR"/>
</dbReference>
<dbReference type="Proteomes" id="UP000198755">
    <property type="component" value="Unassembled WGS sequence"/>
</dbReference>
<keyword evidence="3" id="KW-0804">Transcription</keyword>
<dbReference type="InterPro" id="IPR036271">
    <property type="entry name" value="Tet_transcr_reg_TetR-rel_C_sf"/>
</dbReference>
<dbReference type="InterPro" id="IPR001647">
    <property type="entry name" value="HTH_TetR"/>
</dbReference>
<accession>A0A1I4B0W3</accession>
<dbReference type="Gene3D" id="1.10.357.10">
    <property type="entry name" value="Tetracycline Repressor, domain 2"/>
    <property type="match status" value="1"/>
</dbReference>
<keyword evidence="7" id="KW-1185">Reference proteome</keyword>
<dbReference type="PROSITE" id="PS50977">
    <property type="entry name" value="HTH_TETR_2"/>
    <property type="match status" value="1"/>
</dbReference>
<dbReference type="InterPro" id="IPR050109">
    <property type="entry name" value="HTH-type_TetR-like_transc_reg"/>
</dbReference>